<dbReference type="Proteomes" id="UP000694844">
    <property type="component" value="Chromosome 3"/>
</dbReference>
<dbReference type="GeneID" id="111122497"/>
<dbReference type="GO" id="GO:0006139">
    <property type="term" value="P:nucleobase-containing compound metabolic process"/>
    <property type="evidence" value="ECO:0007669"/>
    <property type="project" value="InterPro"/>
</dbReference>
<dbReference type="SMART" id="SM00474">
    <property type="entry name" value="35EXOc"/>
    <property type="match status" value="1"/>
</dbReference>
<keyword evidence="2" id="KW-1185">Reference proteome</keyword>
<dbReference type="PANTHER" id="PTHR46814:SF1">
    <property type="entry name" value="EGALITARIAN, ISOFORM B"/>
    <property type="match status" value="1"/>
</dbReference>
<dbReference type="InterPro" id="IPR036397">
    <property type="entry name" value="RNaseH_sf"/>
</dbReference>
<dbReference type="RefSeq" id="XP_022319977.1">
    <property type="nucleotide sequence ID" value="XM_022464269.1"/>
</dbReference>
<evidence type="ECO:0000259" key="1">
    <source>
        <dbReference type="SMART" id="SM00474"/>
    </source>
</evidence>
<name>A0A8B8CVT0_CRAVI</name>
<proteinExistence type="predicted"/>
<evidence type="ECO:0000313" key="3">
    <source>
        <dbReference type="RefSeq" id="XP_022319977.1"/>
    </source>
</evidence>
<evidence type="ECO:0000313" key="2">
    <source>
        <dbReference type="Proteomes" id="UP000694844"/>
    </source>
</evidence>
<dbReference type="GO" id="GO:0008408">
    <property type="term" value="F:3'-5' exonuclease activity"/>
    <property type="evidence" value="ECO:0007669"/>
    <property type="project" value="InterPro"/>
</dbReference>
<dbReference type="InterPro" id="IPR002562">
    <property type="entry name" value="3'-5'_exonuclease_dom"/>
</dbReference>
<dbReference type="InterPro" id="IPR012337">
    <property type="entry name" value="RNaseH-like_sf"/>
</dbReference>
<feature type="domain" description="3'-5' exonuclease" evidence="1">
    <location>
        <begin position="6"/>
        <end position="195"/>
    </location>
</feature>
<dbReference type="PANTHER" id="PTHR46814">
    <property type="entry name" value="EGALITARIAN, ISOFORM B"/>
    <property type="match status" value="1"/>
</dbReference>
<dbReference type="GO" id="GO:0003676">
    <property type="term" value="F:nucleic acid binding"/>
    <property type="evidence" value="ECO:0007669"/>
    <property type="project" value="InterPro"/>
</dbReference>
<protein>
    <submittedName>
        <fullName evidence="3">PiRNA biogenesis protein EXD1-like</fullName>
    </submittedName>
</protein>
<accession>A0A8B8CVT0</accession>
<gene>
    <name evidence="3" type="primary">LOC111122497</name>
</gene>
<organism evidence="2 3">
    <name type="scientific">Crassostrea virginica</name>
    <name type="common">Eastern oyster</name>
    <dbReference type="NCBI Taxonomy" id="6565"/>
    <lineage>
        <taxon>Eukaryota</taxon>
        <taxon>Metazoa</taxon>
        <taxon>Spiralia</taxon>
        <taxon>Lophotrochozoa</taxon>
        <taxon>Mollusca</taxon>
        <taxon>Bivalvia</taxon>
        <taxon>Autobranchia</taxon>
        <taxon>Pteriomorphia</taxon>
        <taxon>Ostreida</taxon>
        <taxon>Ostreoidea</taxon>
        <taxon>Ostreidae</taxon>
        <taxon>Crassostrea</taxon>
    </lineage>
</organism>
<dbReference type="AlphaFoldDB" id="A0A8B8CVT0"/>
<dbReference type="SUPFAM" id="SSF53098">
    <property type="entry name" value="Ribonuclease H-like"/>
    <property type="match status" value="1"/>
</dbReference>
<dbReference type="Gene3D" id="3.30.420.10">
    <property type="entry name" value="Ribonuclease H-like superfamily/Ribonuclease H"/>
    <property type="match status" value="1"/>
</dbReference>
<dbReference type="OrthoDB" id="26838at2759"/>
<dbReference type="KEGG" id="cvn:111122497"/>
<dbReference type="Pfam" id="PF01612">
    <property type="entry name" value="DNA_pol_A_exo1"/>
    <property type="match status" value="1"/>
</dbReference>
<sequence>MATKLPEVIDNVSRCRQVVDILSREMVLGVDCEGISLGVEGPLTLIQVGNCSGEVYLFDILKNKELLSKGKLGDLLESDNTVKVMHACSNDSAALYYQFKVTLKNVFDTQVASLVIQEHKGRRLAPLLKLAVVCEEYSGKPFSSGIKADVQTEWMKETGDLWAKRPMTEDMILYAAGDVIAIVPEVYENQKRYLEKHHLLKTFEERVKEEIFYTIDPKLKQTRRDRVEAIVEEIITDMKTKCSENTSLNDLEEDGDEIRALQRMDYREAAKVSSLIDRLKTALIRKELSELSEKLDREGDDFILALRSKGRFIGYEHHPDRLIGETAKKVNKRLNDVALKDIRRKYNMTTSLSHLRQMEKETLRSLRPSGSDDPDFPAVALRLYWLLMEDDLDKKIADFKENGKDFKISEGYYRKMRFYIARRTRVPESIKRKAKMLKNKMDETFGHDVIPS</sequence>
<reference evidence="3" key="1">
    <citation type="submission" date="2025-08" db="UniProtKB">
        <authorList>
            <consortium name="RefSeq"/>
        </authorList>
    </citation>
    <scope>IDENTIFICATION</scope>
    <source>
        <tissue evidence="3">Whole sample</tissue>
    </source>
</reference>